<dbReference type="SUPFAM" id="SSF53383">
    <property type="entry name" value="PLP-dependent transferases"/>
    <property type="match status" value="1"/>
</dbReference>
<evidence type="ECO:0000256" key="5">
    <source>
        <dbReference type="ARBA" id="ARBA00022898"/>
    </source>
</evidence>
<evidence type="ECO:0000256" key="4">
    <source>
        <dbReference type="ARBA" id="ARBA00022679"/>
    </source>
</evidence>
<dbReference type="AlphaFoldDB" id="Q5H3X3"/>
<dbReference type="CDD" id="cd00609">
    <property type="entry name" value="AAT_like"/>
    <property type="match status" value="1"/>
</dbReference>
<keyword evidence="5" id="KW-0663">Pyridoxal phosphate</keyword>
<dbReference type="GO" id="GO:0004021">
    <property type="term" value="F:L-alanine:2-oxoglutarate aminotransferase activity"/>
    <property type="evidence" value="ECO:0007669"/>
    <property type="project" value="UniProtKB-EC"/>
</dbReference>
<dbReference type="EC" id="2.6.1.2" evidence="6"/>
<dbReference type="InterPro" id="IPR015424">
    <property type="entry name" value="PyrdxlP-dep_Trfase"/>
</dbReference>
<keyword evidence="9" id="KW-1185">Reference proteome</keyword>
<name>Q5H3X3_XANOR</name>
<evidence type="ECO:0000256" key="1">
    <source>
        <dbReference type="ARBA" id="ARBA00001933"/>
    </source>
</evidence>
<evidence type="ECO:0000256" key="3">
    <source>
        <dbReference type="ARBA" id="ARBA00022576"/>
    </source>
</evidence>
<dbReference type="InterPro" id="IPR015421">
    <property type="entry name" value="PyrdxlP-dep_Trfase_major"/>
</dbReference>
<dbReference type="Gene3D" id="3.90.1150.10">
    <property type="entry name" value="Aspartate Aminotransferase, domain 1"/>
    <property type="match status" value="1"/>
</dbReference>
<reference evidence="8 9" key="1">
    <citation type="journal article" date="2005" name="Nucleic Acids Res.">
        <title>The genome sequence of Xanthomonas oryzae pathovar oryzae KACC10331, the bacterial blight pathogen of rice.</title>
        <authorList>
            <person name="Lee B.M."/>
            <person name="Park Y.J."/>
            <person name="Park D.S."/>
            <person name="Kang H.W."/>
            <person name="Kim J.G."/>
            <person name="Song E.S."/>
            <person name="Park I.C."/>
            <person name="Yoon U.H."/>
            <person name="Hahn J.H."/>
            <person name="Koo B.S."/>
            <person name="Lee G.B."/>
            <person name="Kim H."/>
            <person name="Park H.S."/>
            <person name="Yoon K.O."/>
            <person name="Kim J.H."/>
            <person name="Jung C.H."/>
            <person name="Koh N.H."/>
            <person name="Seo J.S."/>
            <person name="Go S.J."/>
        </authorList>
    </citation>
    <scope>NUCLEOTIDE SEQUENCE [LARGE SCALE GENOMIC DNA]</scope>
    <source>
        <strain evidence="9">KACC10331 / KXO85</strain>
    </source>
</reference>
<dbReference type="GO" id="GO:0030170">
    <property type="term" value="F:pyridoxal phosphate binding"/>
    <property type="evidence" value="ECO:0007669"/>
    <property type="project" value="InterPro"/>
</dbReference>
<dbReference type="Pfam" id="PF00155">
    <property type="entry name" value="Aminotran_1_2"/>
    <property type="match status" value="1"/>
</dbReference>
<evidence type="ECO:0000256" key="6">
    <source>
        <dbReference type="ARBA" id="ARBA00026106"/>
    </source>
</evidence>
<evidence type="ECO:0000313" key="8">
    <source>
        <dbReference type="EMBL" id="AAW74348.1"/>
    </source>
</evidence>
<dbReference type="Gene3D" id="3.40.640.10">
    <property type="entry name" value="Type I PLP-dependent aspartate aminotransferase-like (Major domain)"/>
    <property type="match status" value="1"/>
</dbReference>
<gene>
    <name evidence="8" type="primary">aspC</name>
    <name evidence="8" type="ordered locus">XOO1094</name>
</gene>
<dbReference type="InterPro" id="IPR015422">
    <property type="entry name" value="PyrdxlP-dep_Trfase_small"/>
</dbReference>
<dbReference type="STRING" id="291331.XOO1094"/>
<dbReference type="HOGENOM" id="CLU_338571_0_0_6"/>
<accession>Q5H3X3</accession>
<evidence type="ECO:0000259" key="7">
    <source>
        <dbReference type="Pfam" id="PF00155"/>
    </source>
</evidence>
<keyword evidence="3 8" id="KW-0032">Aminotransferase</keyword>
<evidence type="ECO:0000256" key="2">
    <source>
        <dbReference type="ARBA" id="ARBA00007441"/>
    </source>
</evidence>
<feature type="domain" description="Aminotransferase class I/classII large" evidence="7">
    <location>
        <begin position="456"/>
        <end position="808"/>
    </location>
</feature>
<dbReference type="InterPro" id="IPR004839">
    <property type="entry name" value="Aminotransferase_I/II_large"/>
</dbReference>
<dbReference type="PANTHER" id="PTHR43488:SF2">
    <property type="entry name" value="GLUTAMATE-PYRUVATE AMINOTRANSFERASE ALAA"/>
    <property type="match status" value="1"/>
</dbReference>
<dbReference type="KEGG" id="xoo:XOO1094"/>
<evidence type="ECO:0000313" key="9">
    <source>
        <dbReference type="Proteomes" id="UP000006735"/>
    </source>
</evidence>
<comment type="cofactor">
    <cofactor evidence="1">
        <name>pyridoxal 5'-phosphate</name>
        <dbReference type="ChEBI" id="CHEBI:597326"/>
    </cofactor>
</comment>
<dbReference type="Proteomes" id="UP000006735">
    <property type="component" value="Chromosome"/>
</dbReference>
<comment type="similarity">
    <text evidence="2">Belongs to the class-I pyridoxal-phosphate-dependent aminotransferase family.</text>
</comment>
<protein>
    <recommendedName>
        <fullName evidence="6">alanine transaminase</fullName>
        <ecNumber evidence="6">2.6.1.2</ecNumber>
    </recommendedName>
</protein>
<organism evidence="8 9">
    <name type="scientific">Xanthomonas oryzae pv. oryzae (strain KACC10331 / KXO85)</name>
    <dbReference type="NCBI Taxonomy" id="291331"/>
    <lineage>
        <taxon>Bacteria</taxon>
        <taxon>Pseudomonadati</taxon>
        <taxon>Pseudomonadota</taxon>
        <taxon>Gammaproteobacteria</taxon>
        <taxon>Lysobacterales</taxon>
        <taxon>Lysobacteraceae</taxon>
        <taxon>Xanthomonas</taxon>
    </lineage>
</organism>
<proteinExistence type="inferred from homology"/>
<dbReference type="InterPro" id="IPR051926">
    <property type="entry name" value="Ala_Aminotransferase"/>
</dbReference>
<dbReference type="EMBL" id="AE013598">
    <property type="protein sequence ID" value="AAW74348.1"/>
    <property type="molecule type" value="Genomic_DNA"/>
</dbReference>
<keyword evidence="4" id="KW-0808">Transferase</keyword>
<dbReference type="PANTHER" id="PTHR43488">
    <property type="entry name" value="GLUTAMATE-PYRUVATE AMINOTRANSFERASE ALAA"/>
    <property type="match status" value="1"/>
</dbReference>
<sequence length="840" mass="92317">MASAPSGTIDTGRPLARPFAAIVLRNAGGELFGSAGHFHPQLHVIGHPLRIQQVGLDCRAHRTAWLGDMRAIVEAALRRQRLHIRKTAFGQILFAGRLELAHAGRVDQTRTGRQRNQRAVRGGVTAARIVFAHPIGLHLLGAQQGVGQGRFARTGRAHQYRRTAIAQPRPQRSHAGRILGIDRAQRNVLRLQLFQHRQRILGMFGLIGLGQHHHRLRTAAAHQQQIALDATRIEVRIQPAHDEHRIDIGRDHLLVVMRAGRPPLDRSAPRQQRHDALALHQHPIAHRRPLMAGEARPLPLRQRLGLEAGLRRIGHHIAGAVLLHHPRRQRLRMRGEDCLPGRLFRRPRPGPADGLEGGVIGGDVAHGAILAGWPQRLVQSGPAGRLTRHLTSLPMQACPLVIFPIPCQVSRLQPARRMSTAPQKPLAIRERLSEVRYEIRGELARRARELEAQGRKLIKLNIGNPGAFGFRAPEHLQRAIADDMGRTDPYTHQQGLLEAREAVAKAYARRQHPDAHPDRIFIGNGVSELIDLSLRALLNPGDEVLVPSPDYPLWSAATILNDGRPVYYRCAPENGFQPDPVEIETLVSSRTRAIVLINPNNPSGASYSRALLERIVAIATKHNLLLLVDEIYDQVLYDGAAFVPVAPLAGAHPCITFSGLSKVHRACGWRVGWALLSGDQARINDLRNAMDLLGALRLCANVPGQYAIDAAVNGPDTISALCAPGGRLYETRRAVIEACAASEHLSLVAPAGALYAFPAVVGAAARNFDDHAFALDLMNKEGVLVVPGSSFNVPYRHHFRVTLMPEASVMRDVFARIDRALARRAEAVTKVVPLKSRSVA</sequence>